<gene>
    <name evidence="1" type="ORF">C0J00_07165</name>
</gene>
<proteinExistence type="predicted"/>
<organism evidence="1 2">
    <name type="scientific">Streptococcus pluranimalium</name>
    <dbReference type="NCBI Taxonomy" id="82348"/>
    <lineage>
        <taxon>Bacteria</taxon>
        <taxon>Bacillati</taxon>
        <taxon>Bacillota</taxon>
        <taxon>Bacilli</taxon>
        <taxon>Lactobacillales</taxon>
        <taxon>Streptococcaceae</taxon>
        <taxon>Streptococcus</taxon>
    </lineage>
</organism>
<evidence type="ECO:0000313" key="1">
    <source>
        <dbReference type="EMBL" id="AUW96910.1"/>
    </source>
</evidence>
<dbReference type="EMBL" id="CP025536">
    <property type="protein sequence ID" value="AUW96910.1"/>
    <property type="molecule type" value="Genomic_DNA"/>
</dbReference>
<protein>
    <submittedName>
        <fullName evidence="1">Bacteriocin immunity protein</fullName>
    </submittedName>
</protein>
<sequence length="98" mass="11415">MGKLKWFSGGKERKDNASELIQNLIFDLKKNSDTKQLEQLLISYKRELDEEKSSVPFILSRLNISISKVLSENNIVLTKSQKEMLKKLRALSHIRYGY</sequence>
<dbReference type="OrthoDB" id="2135506at2"/>
<dbReference type="InterPro" id="IPR015046">
    <property type="entry name" value="LciA_Immunity-like"/>
</dbReference>
<dbReference type="Proteomes" id="UP000238956">
    <property type="component" value="Chromosome"/>
</dbReference>
<dbReference type="AlphaFoldDB" id="A0A2L0D5H9"/>
<name>A0A2L0D5H9_9STRE</name>
<dbReference type="KEGG" id="splr:C0J00_07165"/>
<reference evidence="1 2" key="1">
    <citation type="submission" date="2017-12" db="EMBL/GenBank/DDBJ databases">
        <authorList>
            <person name="Hurst M.R.H."/>
        </authorList>
    </citation>
    <scope>NUCLEOTIDE SEQUENCE [LARGE SCALE GENOMIC DNA]</scope>
    <source>
        <strain evidence="1 2">TH11417</strain>
    </source>
</reference>
<dbReference type="Pfam" id="PF08951">
    <property type="entry name" value="EntA_Immun"/>
    <property type="match status" value="1"/>
</dbReference>
<dbReference type="InterPro" id="IPR053739">
    <property type="entry name" value="Bact_Immunity_Domain_sf"/>
</dbReference>
<keyword evidence="2" id="KW-1185">Reference proteome</keyword>
<accession>A0A2L0D5H9</accession>
<dbReference type="GeneID" id="98393688"/>
<dbReference type="GO" id="GO:0030153">
    <property type="term" value="P:bacteriocin immunity"/>
    <property type="evidence" value="ECO:0007669"/>
    <property type="project" value="InterPro"/>
</dbReference>
<dbReference type="RefSeq" id="WP_104968232.1">
    <property type="nucleotide sequence ID" value="NZ_CP025536.1"/>
</dbReference>
<evidence type="ECO:0000313" key="2">
    <source>
        <dbReference type="Proteomes" id="UP000238956"/>
    </source>
</evidence>
<dbReference type="Gene3D" id="1.20.1440.140">
    <property type="match status" value="1"/>
</dbReference>
<reference evidence="1 2" key="2">
    <citation type="submission" date="2018-02" db="EMBL/GenBank/DDBJ databases">
        <title>Whole genome sequencing analysis of Streptococcus pluranimalium isolated from cattle infected mastitis in China.</title>
        <authorList>
            <person name="Zhang J.-R."/>
            <person name="Hu G.-Z."/>
        </authorList>
    </citation>
    <scope>NUCLEOTIDE SEQUENCE [LARGE SCALE GENOMIC DNA]</scope>
    <source>
        <strain evidence="1 2">TH11417</strain>
    </source>
</reference>